<sequence length="308" mass="36697">MVEIMGDDGIGEMSTMAHQSTQQQVASQRFHDPAEETSANIDDRTSEQACTMSSGKTEEQTLEMLINHLKQLGRGQLDRVLNSVVDRSTRHETHSEETQYTLSSSVDDIEENKRQVYCLGKLQNEAEQEVRDLEEKVRENDESISRIRSQQQKEEEEHRARVDRYRQQLQESNEKIQELESERRQQANNYYEMRNKLDESFLESRERLRTLKVQLQAQVDKQKGIEECSKRRSKKTDYYLDDLCNRMKKIKQDYDERESEFDKQRKNDQNIIKNIGKQLKEWNKERKKAPYKELRKTKKLHCKPVFLE</sequence>
<feature type="region of interest" description="Disordered" evidence="2">
    <location>
        <begin position="128"/>
        <end position="162"/>
    </location>
</feature>
<feature type="region of interest" description="Disordered" evidence="2">
    <location>
        <begin position="16"/>
        <end position="56"/>
    </location>
</feature>
<feature type="coiled-coil region" evidence="1">
    <location>
        <begin position="240"/>
        <end position="267"/>
    </location>
</feature>
<evidence type="ECO:0000313" key="3">
    <source>
        <dbReference type="EMBL" id="KAF7723923.1"/>
    </source>
</evidence>
<feature type="compositionally biased region" description="Polar residues" evidence="2">
    <location>
        <begin position="16"/>
        <end position="27"/>
    </location>
</feature>
<protein>
    <submittedName>
        <fullName evidence="3">Uncharacterized protein</fullName>
    </submittedName>
</protein>
<dbReference type="Proteomes" id="UP000605846">
    <property type="component" value="Unassembled WGS sequence"/>
</dbReference>
<name>A0A8H7BJH1_9FUNG</name>
<dbReference type="AlphaFoldDB" id="A0A8H7BJH1"/>
<evidence type="ECO:0000256" key="1">
    <source>
        <dbReference type="SAM" id="Coils"/>
    </source>
</evidence>
<dbReference type="EMBL" id="JABAYA010000135">
    <property type="protein sequence ID" value="KAF7723923.1"/>
    <property type="molecule type" value="Genomic_DNA"/>
</dbReference>
<proteinExistence type="predicted"/>
<accession>A0A8H7BJH1</accession>
<comment type="caution">
    <text evidence="3">The sequence shown here is derived from an EMBL/GenBank/DDBJ whole genome shotgun (WGS) entry which is preliminary data.</text>
</comment>
<keyword evidence="1" id="KW-0175">Coiled coil</keyword>
<keyword evidence="4" id="KW-1185">Reference proteome</keyword>
<gene>
    <name evidence="3" type="ORF">EC973_001495</name>
</gene>
<organism evidence="3 4">
    <name type="scientific">Apophysomyces ossiformis</name>
    <dbReference type="NCBI Taxonomy" id="679940"/>
    <lineage>
        <taxon>Eukaryota</taxon>
        <taxon>Fungi</taxon>
        <taxon>Fungi incertae sedis</taxon>
        <taxon>Mucoromycota</taxon>
        <taxon>Mucoromycotina</taxon>
        <taxon>Mucoromycetes</taxon>
        <taxon>Mucorales</taxon>
        <taxon>Mucorineae</taxon>
        <taxon>Mucoraceae</taxon>
        <taxon>Apophysomyces</taxon>
    </lineage>
</organism>
<evidence type="ECO:0000313" key="4">
    <source>
        <dbReference type="Proteomes" id="UP000605846"/>
    </source>
</evidence>
<reference evidence="3" key="1">
    <citation type="submission" date="2020-01" db="EMBL/GenBank/DDBJ databases">
        <title>Genome Sequencing of Three Apophysomyces-Like Fungal Strains Confirms a Novel Fungal Genus in the Mucoromycota with divergent Burkholderia-like Endosymbiotic Bacteria.</title>
        <authorList>
            <person name="Stajich J.E."/>
            <person name="Macias A.M."/>
            <person name="Carter-House D."/>
            <person name="Lovett B."/>
            <person name="Kasson L.R."/>
            <person name="Berry K."/>
            <person name="Grigoriev I."/>
            <person name="Chang Y."/>
            <person name="Spatafora J."/>
            <person name="Kasson M.T."/>
        </authorList>
    </citation>
    <scope>NUCLEOTIDE SEQUENCE</scope>
    <source>
        <strain evidence="3">NRRL A-21654</strain>
    </source>
</reference>
<evidence type="ECO:0000256" key="2">
    <source>
        <dbReference type="SAM" id="MobiDB-lite"/>
    </source>
</evidence>